<accession>A0AAN7QGU3</accession>
<sequence>MPSHGGNMGHALQGKRAFEGHMKYITPNKRQMLPYFLNSSIPEPEFSWIMTELHRDSMGQPDLKISKLGRDVTKFPIPHCMIESDQSRLSAFDGHEEVARDGRQLAPEPRVAEIVQAGHQSYHPEAQRQNIMKRPVALGVPPYQQ</sequence>
<organism evidence="1 2">
    <name type="scientific">Trapa natans</name>
    <name type="common">Water chestnut</name>
    <dbReference type="NCBI Taxonomy" id="22666"/>
    <lineage>
        <taxon>Eukaryota</taxon>
        <taxon>Viridiplantae</taxon>
        <taxon>Streptophyta</taxon>
        <taxon>Embryophyta</taxon>
        <taxon>Tracheophyta</taxon>
        <taxon>Spermatophyta</taxon>
        <taxon>Magnoliopsida</taxon>
        <taxon>eudicotyledons</taxon>
        <taxon>Gunneridae</taxon>
        <taxon>Pentapetalae</taxon>
        <taxon>rosids</taxon>
        <taxon>malvids</taxon>
        <taxon>Myrtales</taxon>
        <taxon>Lythraceae</taxon>
        <taxon>Trapa</taxon>
    </lineage>
</organism>
<gene>
    <name evidence="1" type="ORF">SAY86_014614</name>
</gene>
<evidence type="ECO:0000313" key="1">
    <source>
        <dbReference type="EMBL" id="KAK4766863.1"/>
    </source>
</evidence>
<dbReference type="AlphaFoldDB" id="A0AAN7QGU3"/>
<comment type="caution">
    <text evidence="1">The sequence shown here is derived from an EMBL/GenBank/DDBJ whole genome shotgun (WGS) entry which is preliminary data.</text>
</comment>
<dbReference type="Proteomes" id="UP001346149">
    <property type="component" value="Unassembled WGS sequence"/>
</dbReference>
<proteinExistence type="predicted"/>
<reference evidence="1 2" key="1">
    <citation type="journal article" date="2023" name="Hortic Res">
        <title>Pangenome of water caltrop reveals structural variations and asymmetric subgenome divergence after allopolyploidization.</title>
        <authorList>
            <person name="Zhang X."/>
            <person name="Chen Y."/>
            <person name="Wang L."/>
            <person name="Yuan Y."/>
            <person name="Fang M."/>
            <person name="Shi L."/>
            <person name="Lu R."/>
            <person name="Comes H.P."/>
            <person name="Ma Y."/>
            <person name="Chen Y."/>
            <person name="Huang G."/>
            <person name="Zhou Y."/>
            <person name="Zheng Z."/>
            <person name="Qiu Y."/>
        </authorList>
    </citation>
    <scope>NUCLEOTIDE SEQUENCE [LARGE SCALE GENOMIC DNA]</scope>
    <source>
        <strain evidence="1">F231</strain>
    </source>
</reference>
<evidence type="ECO:0000313" key="2">
    <source>
        <dbReference type="Proteomes" id="UP001346149"/>
    </source>
</evidence>
<name>A0AAN7QGU3_TRANT</name>
<dbReference type="EMBL" id="JAXQNO010000022">
    <property type="protein sequence ID" value="KAK4766863.1"/>
    <property type="molecule type" value="Genomic_DNA"/>
</dbReference>
<keyword evidence="2" id="KW-1185">Reference proteome</keyword>
<protein>
    <submittedName>
        <fullName evidence="1">Uncharacterized protein</fullName>
    </submittedName>
</protein>